<dbReference type="PANTHER" id="PTHR42788:SF13">
    <property type="entry name" value="ALIPHATIC SULFONATES IMPORT ATP-BINDING PROTEIN SSUB"/>
    <property type="match status" value="1"/>
</dbReference>
<dbReference type="InterPro" id="IPR027417">
    <property type="entry name" value="P-loop_NTPase"/>
</dbReference>
<keyword evidence="1" id="KW-0813">Transport</keyword>
<evidence type="ECO:0000313" key="4">
    <source>
        <dbReference type="Proteomes" id="UP001165269"/>
    </source>
</evidence>
<dbReference type="Pfam" id="PF00005">
    <property type="entry name" value="ABC_tran"/>
    <property type="match status" value="1"/>
</dbReference>
<accession>A0ABS9Y9K7</accession>
<name>A0ABS9Y9K7_9ACTN</name>
<evidence type="ECO:0000259" key="2">
    <source>
        <dbReference type="Pfam" id="PF00005"/>
    </source>
</evidence>
<keyword evidence="4" id="KW-1185">Reference proteome</keyword>
<organism evidence="3 4">
    <name type="scientific">Streptomyces cylindrosporus</name>
    <dbReference type="NCBI Taxonomy" id="2927583"/>
    <lineage>
        <taxon>Bacteria</taxon>
        <taxon>Bacillati</taxon>
        <taxon>Actinomycetota</taxon>
        <taxon>Actinomycetes</taxon>
        <taxon>Kitasatosporales</taxon>
        <taxon>Streptomycetaceae</taxon>
        <taxon>Streptomyces</taxon>
    </lineage>
</organism>
<dbReference type="InterPro" id="IPR050166">
    <property type="entry name" value="ABC_transporter_ATP-bind"/>
</dbReference>
<feature type="domain" description="ABC transporter" evidence="2">
    <location>
        <begin position="41"/>
        <end position="91"/>
    </location>
</feature>
<evidence type="ECO:0000256" key="1">
    <source>
        <dbReference type="ARBA" id="ARBA00022448"/>
    </source>
</evidence>
<dbReference type="RefSeq" id="WP_242767176.1">
    <property type="nucleotide sequence ID" value="NZ_JALDAY010000007.1"/>
</dbReference>
<sequence length="120" mass="13111">MAFTTFVLFQPSVGHAATGTRIELDDVCRRYRVGQIAVTALDDVDLHVDENAFVVVLGPSDSGKTPLLDLIRALDTPSMRRIRIAGQAIAAAPPRDLSVFQLPRSPSRARRLLNLPSHLP</sequence>
<protein>
    <submittedName>
        <fullName evidence="3">ATP-binding cassette domain-containing protein</fullName>
    </submittedName>
</protein>
<proteinExistence type="predicted"/>
<dbReference type="Proteomes" id="UP001165269">
    <property type="component" value="Unassembled WGS sequence"/>
</dbReference>
<dbReference type="Gene3D" id="3.40.50.300">
    <property type="entry name" value="P-loop containing nucleotide triphosphate hydrolases"/>
    <property type="match status" value="1"/>
</dbReference>
<keyword evidence="3" id="KW-0067">ATP-binding</keyword>
<dbReference type="GO" id="GO:0005524">
    <property type="term" value="F:ATP binding"/>
    <property type="evidence" value="ECO:0007669"/>
    <property type="project" value="UniProtKB-KW"/>
</dbReference>
<keyword evidence="3" id="KW-0547">Nucleotide-binding</keyword>
<gene>
    <name evidence="3" type="ORF">MQP27_22730</name>
</gene>
<dbReference type="SUPFAM" id="SSF52540">
    <property type="entry name" value="P-loop containing nucleoside triphosphate hydrolases"/>
    <property type="match status" value="1"/>
</dbReference>
<dbReference type="InterPro" id="IPR003439">
    <property type="entry name" value="ABC_transporter-like_ATP-bd"/>
</dbReference>
<dbReference type="EMBL" id="JALDAY010000007">
    <property type="protein sequence ID" value="MCI3273912.1"/>
    <property type="molecule type" value="Genomic_DNA"/>
</dbReference>
<reference evidence="3" key="1">
    <citation type="submission" date="2022-03" db="EMBL/GenBank/DDBJ databases">
        <title>Streptomyces 7R015 and 7R016 isolated from Barleria lupulina in Thailand.</title>
        <authorList>
            <person name="Kanchanasin P."/>
            <person name="Phongsopitanun W."/>
            <person name="Tanasupawat S."/>
        </authorList>
    </citation>
    <scope>NUCLEOTIDE SEQUENCE</scope>
    <source>
        <strain evidence="3">7R015</strain>
    </source>
</reference>
<dbReference type="PANTHER" id="PTHR42788">
    <property type="entry name" value="TAURINE IMPORT ATP-BINDING PROTEIN-RELATED"/>
    <property type="match status" value="1"/>
</dbReference>
<evidence type="ECO:0000313" key="3">
    <source>
        <dbReference type="EMBL" id="MCI3273912.1"/>
    </source>
</evidence>
<comment type="caution">
    <text evidence="3">The sequence shown here is derived from an EMBL/GenBank/DDBJ whole genome shotgun (WGS) entry which is preliminary data.</text>
</comment>